<evidence type="ECO:0000259" key="20">
    <source>
        <dbReference type="PROSITE" id="PS51196"/>
    </source>
</evidence>
<dbReference type="InterPro" id="IPR014018">
    <property type="entry name" value="SecA_motor_DEAD"/>
</dbReference>
<dbReference type="SUPFAM" id="SSF81886">
    <property type="entry name" value="Helical scaffold and wing domains of SecA"/>
    <property type="match status" value="1"/>
</dbReference>
<feature type="compositionally biased region" description="Basic residues" evidence="17">
    <location>
        <begin position="845"/>
        <end position="855"/>
    </location>
</feature>
<evidence type="ECO:0000256" key="9">
    <source>
        <dbReference type="ARBA" id="ARBA00022833"/>
    </source>
</evidence>
<evidence type="ECO:0000256" key="7">
    <source>
        <dbReference type="ARBA" id="ARBA00022723"/>
    </source>
</evidence>
<keyword evidence="8 15" id="KW-0547">Nucleotide-binding</keyword>
<evidence type="ECO:0000256" key="1">
    <source>
        <dbReference type="ARBA" id="ARBA00001947"/>
    </source>
</evidence>
<dbReference type="InterPro" id="IPR000185">
    <property type="entry name" value="SecA"/>
</dbReference>
<dbReference type="SUPFAM" id="SSF52540">
    <property type="entry name" value="P-loop containing nucleoside triphosphate hydrolases"/>
    <property type="match status" value="2"/>
</dbReference>
<evidence type="ECO:0000256" key="6">
    <source>
        <dbReference type="ARBA" id="ARBA00022490"/>
    </source>
</evidence>
<evidence type="ECO:0000256" key="12">
    <source>
        <dbReference type="ARBA" id="ARBA00022967"/>
    </source>
</evidence>
<dbReference type="InterPro" id="IPR020937">
    <property type="entry name" value="SecA_CS"/>
</dbReference>
<gene>
    <name evidence="15 21" type="primary">secA</name>
    <name evidence="21" type="ORF">H6A13_06220</name>
</gene>
<evidence type="ECO:0000256" key="16">
    <source>
        <dbReference type="RuleBase" id="RU003874"/>
    </source>
</evidence>
<dbReference type="Gene3D" id="3.40.50.300">
    <property type="entry name" value="P-loop containing nucleotide triphosphate hydrolases"/>
    <property type="match status" value="3"/>
</dbReference>
<dbReference type="CDD" id="cd18803">
    <property type="entry name" value="SF2_C_secA"/>
    <property type="match status" value="1"/>
</dbReference>
<dbReference type="GO" id="GO:0046872">
    <property type="term" value="F:metal ion binding"/>
    <property type="evidence" value="ECO:0007669"/>
    <property type="project" value="UniProtKB-KW"/>
</dbReference>
<dbReference type="EC" id="7.4.2.8" evidence="15"/>
<keyword evidence="6 15" id="KW-0963">Cytoplasm</keyword>
<evidence type="ECO:0000256" key="17">
    <source>
        <dbReference type="SAM" id="MobiDB-lite"/>
    </source>
</evidence>
<dbReference type="SMART" id="SM00958">
    <property type="entry name" value="SecA_PP_bind"/>
    <property type="match status" value="1"/>
</dbReference>
<dbReference type="GO" id="GO:0005886">
    <property type="term" value="C:plasma membrane"/>
    <property type="evidence" value="ECO:0007669"/>
    <property type="project" value="UniProtKB-SubCell"/>
</dbReference>
<evidence type="ECO:0000256" key="3">
    <source>
        <dbReference type="ARBA" id="ARBA00007650"/>
    </source>
</evidence>
<dbReference type="Pfam" id="PF21090">
    <property type="entry name" value="P-loop_SecA"/>
    <property type="match status" value="1"/>
</dbReference>
<keyword evidence="7" id="KW-0479">Metal-binding</keyword>
<feature type="domain" description="Helicase ATP-binding" evidence="18">
    <location>
        <begin position="87"/>
        <end position="225"/>
    </location>
</feature>
<comment type="catalytic activity">
    <reaction evidence="15">
        <text>ATP + H2O + cellular proteinSide 1 = ADP + phosphate + cellular proteinSide 2.</text>
        <dbReference type="EC" id="7.4.2.8"/>
    </reaction>
</comment>
<dbReference type="InterPro" id="IPR044722">
    <property type="entry name" value="SecA_SF2_C"/>
</dbReference>
<comment type="function">
    <text evidence="15">Part of the Sec protein translocase complex. Interacts with the SecYEG preprotein conducting channel. Has a central role in coupling the hydrolysis of ATP to the transfer of proteins into and across the cell membrane, serving as an ATP-driven molecular motor driving the stepwise translocation of polypeptide chains across the membrane.</text>
</comment>
<dbReference type="FunFam" id="3.40.50.300:FF:000334">
    <property type="entry name" value="Protein translocase subunit SecA"/>
    <property type="match status" value="1"/>
</dbReference>
<dbReference type="InterPro" id="IPR004027">
    <property type="entry name" value="SEC_C_motif"/>
</dbReference>
<dbReference type="Proteomes" id="UP000713880">
    <property type="component" value="Unassembled WGS sequence"/>
</dbReference>
<comment type="similarity">
    <text evidence="3 15 16">Belongs to the SecA family.</text>
</comment>
<dbReference type="GO" id="GO:0031522">
    <property type="term" value="C:cell envelope Sec protein transport complex"/>
    <property type="evidence" value="ECO:0007669"/>
    <property type="project" value="TreeGrafter"/>
</dbReference>
<feature type="domain" description="Helicase C-terminal" evidence="19">
    <location>
        <begin position="422"/>
        <end position="606"/>
    </location>
</feature>
<dbReference type="PRINTS" id="PR00906">
    <property type="entry name" value="SECA"/>
</dbReference>
<dbReference type="GO" id="GO:0065002">
    <property type="term" value="P:intracellular protein transmembrane transport"/>
    <property type="evidence" value="ECO:0007669"/>
    <property type="project" value="UniProtKB-UniRule"/>
</dbReference>
<feature type="binding site" evidence="15">
    <location>
        <begin position="103"/>
        <end position="107"/>
    </location>
    <ligand>
        <name>ATP</name>
        <dbReference type="ChEBI" id="CHEBI:30616"/>
    </ligand>
</feature>
<dbReference type="InterPro" id="IPR011130">
    <property type="entry name" value="SecA_preprotein_X-link_dom"/>
</dbReference>
<evidence type="ECO:0000256" key="8">
    <source>
        <dbReference type="ARBA" id="ARBA00022741"/>
    </source>
</evidence>
<dbReference type="FunFam" id="3.90.1440.10:FF:000002">
    <property type="entry name" value="Protein translocase subunit SecA"/>
    <property type="match status" value="1"/>
</dbReference>
<reference evidence="21" key="1">
    <citation type="submission" date="2020-08" db="EMBL/GenBank/DDBJ databases">
        <authorList>
            <person name="Cejkova D."/>
            <person name="Kubasova T."/>
            <person name="Jahodarova E."/>
            <person name="Rychlik I."/>
        </authorList>
    </citation>
    <scope>NUCLEOTIDE SEQUENCE</scope>
    <source>
        <strain evidence="21">An420c</strain>
    </source>
</reference>
<protein>
    <recommendedName>
        <fullName evidence="15 16">Protein translocase subunit SecA</fullName>
        <ecNumber evidence="15">7.4.2.8</ecNumber>
    </recommendedName>
</protein>
<evidence type="ECO:0000256" key="4">
    <source>
        <dbReference type="ARBA" id="ARBA00022448"/>
    </source>
</evidence>
<dbReference type="InterPro" id="IPR036266">
    <property type="entry name" value="SecA_Wing/Scaffold_sf"/>
</dbReference>
<dbReference type="FunFam" id="3.40.50.300:FF:000429">
    <property type="entry name" value="Preprotein translocase subunit SecA"/>
    <property type="match status" value="1"/>
</dbReference>
<keyword evidence="5 15" id="KW-1003">Cell membrane</keyword>
<dbReference type="HAMAP" id="MF_01382">
    <property type="entry name" value="SecA"/>
    <property type="match status" value="1"/>
</dbReference>
<evidence type="ECO:0000313" key="21">
    <source>
        <dbReference type="EMBL" id="MBM6826701.1"/>
    </source>
</evidence>
<dbReference type="Pfam" id="PF07516">
    <property type="entry name" value="SecA_SW"/>
    <property type="match status" value="1"/>
</dbReference>
<dbReference type="PANTHER" id="PTHR30612">
    <property type="entry name" value="SECA INNER MEMBRANE COMPONENT OF SEC PROTEIN SECRETION SYSTEM"/>
    <property type="match status" value="1"/>
</dbReference>
<dbReference type="InterPro" id="IPR001650">
    <property type="entry name" value="Helicase_C-like"/>
</dbReference>
<dbReference type="GO" id="GO:0005524">
    <property type="term" value="F:ATP binding"/>
    <property type="evidence" value="ECO:0007669"/>
    <property type="project" value="UniProtKB-UniRule"/>
</dbReference>
<dbReference type="AlphaFoldDB" id="A0A938X2I3"/>
<dbReference type="Pfam" id="PF01043">
    <property type="entry name" value="SecA_PP_bind"/>
    <property type="match status" value="1"/>
</dbReference>
<comment type="caution">
    <text evidence="21">The sequence shown here is derived from an EMBL/GenBank/DDBJ whole genome shotgun (WGS) entry which is preliminary data.</text>
</comment>
<keyword evidence="11 15" id="KW-0653">Protein transport</keyword>
<sequence length="855" mass="97424">MGLITKIFGTHSENELKRVYPVVDAIEALEPEIQKLSDAELKDKTREFKQRLAEGETLDDLLPEAFAVVREAAVRTLGMRHFRVQLIGGIILHQGRIAEMKTGEGKTLVSTLPAYLNALTGEGVQIVTVNDYLAKRDAEWMGQIHEFLGLTVGVVLNSMNSDERRAAYNCDITYVTNNELGFDYLRDNMVIYKEQLVQRGMKYCIIDEVDSVLIDEARTPLIISGQSGKSTHLYDACDILARQLQRGEASGEFSKMNAIMGEEIEETGDFIVNEKEKSINLTEDGVKKVENFFHIDNLADPENLEIQHNIILALRAHNLMFRDQDYVVKDDEVLIVDEFTGRIMPGRRYSDGLHQAIEAKEHVKVKRESKTLATITFQNLFNKYQKKAGMTGTALTEEKEFREIYGMDVIEIPTNKPVQRVDLNDAVYKTQKEKFRAVCDAIEEAHAKHQPVLVGTITIENSELLSGMLKRRGIKHNVLNAKYHELEAEIVAQAGVHDAVTIATNMAGRGTDIKLDDEAREAGGLKIIGTERHESRRIDNQLRGRSGRQGDPGESRFYISLEDDLMRLFGSERLMNVFNALGVEEGEQIEHKMLSSAIEKAQQKIESNNFGIRKNLLEYDQVMNEQREIVYEERRKVLDGENMRDSIFHMMNDYIENVVDKVIGADQDYDEWDLKELNVSIRGTVPMAVITEEDVKDMSQKELKHMLKERAAKAYEAKEAEFPEPEHIREIERVVLLKVIDAKWMDHIDDMDQLRQGIGIQAYGQRDPKVEYKMLGYDMFDAMTKSISEDTVRTLFRVRLEQKVEREQVAKVTGTNKDESAARAPKKRTEKKVYPNDPCPCGSGKKYKQCCGRKA</sequence>
<dbReference type="InterPro" id="IPR036670">
    <property type="entry name" value="SecA_X-link_sf"/>
</dbReference>
<evidence type="ECO:0000256" key="11">
    <source>
        <dbReference type="ARBA" id="ARBA00022927"/>
    </source>
</evidence>
<dbReference type="NCBIfam" id="NF006630">
    <property type="entry name" value="PRK09200.1"/>
    <property type="match status" value="1"/>
</dbReference>
<organism evidence="21 22">
    <name type="scientific">Mordavella massiliensis</name>
    <dbReference type="NCBI Taxonomy" id="1871024"/>
    <lineage>
        <taxon>Bacteria</taxon>
        <taxon>Bacillati</taxon>
        <taxon>Bacillota</taxon>
        <taxon>Clostridia</taxon>
        <taxon>Eubacteriales</taxon>
        <taxon>Clostridiaceae</taxon>
        <taxon>Mordavella</taxon>
    </lineage>
</organism>
<dbReference type="GO" id="GO:0006605">
    <property type="term" value="P:protein targeting"/>
    <property type="evidence" value="ECO:0007669"/>
    <property type="project" value="UniProtKB-UniRule"/>
</dbReference>
<dbReference type="GO" id="GO:0005829">
    <property type="term" value="C:cytosol"/>
    <property type="evidence" value="ECO:0007669"/>
    <property type="project" value="TreeGrafter"/>
</dbReference>
<comment type="subunit">
    <text evidence="15">Monomer and homodimer. Part of the essential Sec protein translocation apparatus which comprises SecA, SecYEG and auxiliary proteins SecDF. Other proteins may also be involved.</text>
</comment>
<keyword evidence="14 15" id="KW-0472">Membrane</keyword>
<dbReference type="CDD" id="cd17928">
    <property type="entry name" value="DEXDc_SecA"/>
    <property type="match status" value="1"/>
</dbReference>
<evidence type="ECO:0000256" key="14">
    <source>
        <dbReference type="ARBA" id="ARBA00023136"/>
    </source>
</evidence>
<name>A0A938X2I3_9CLOT</name>
<dbReference type="PANTHER" id="PTHR30612:SF0">
    <property type="entry name" value="CHLOROPLAST PROTEIN-TRANSPORTING ATPASE"/>
    <property type="match status" value="1"/>
</dbReference>
<dbReference type="InterPro" id="IPR027417">
    <property type="entry name" value="P-loop_NTPase"/>
</dbReference>
<evidence type="ECO:0000256" key="5">
    <source>
        <dbReference type="ARBA" id="ARBA00022475"/>
    </source>
</evidence>
<evidence type="ECO:0000256" key="10">
    <source>
        <dbReference type="ARBA" id="ARBA00022840"/>
    </source>
</evidence>
<comment type="cofactor">
    <cofactor evidence="1">
        <name>Zn(2+)</name>
        <dbReference type="ChEBI" id="CHEBI:29105"/>
    </cofactor>
</comment>
<evidence type="ECO:0000256" key="15">
    <source>
        <dbReference type="HAMAP-Rule" id="MF_01382"/>
    </source>
</evidence>
<dbReference type="PROSITE" id="PS51196">
    <property type="entry name" value="SECA_MOTOR_DEAD"/>
    <property type="match status" value="1"/>
</dbReference>
<dbReference type="GO" id="GO:0043952">
    <property type="term" value="P:protein transport by the Sec complex"/>
    <property type="evidence" value="ECO:0007669"/>
    <property type="project" value="TreeGrafter"/>
</dbReference>
<dbReference type="EMBL" id="JACJLV010000015">
    <property type="protein sequence ID" value="MBM6826701.1"/>
    <property type="molecule type" value="Genomic_DNA"/>
</dbReference>
<dbReference type="NCBIfam" id="NF009538">
    <property type="entry name" value="PRK12904.1"/>
    <property type="match status" value="1"/>
</dbReference>
<evidence type="ECO:0000256" key="13">
    <source>
        <dbReference type="ARBA" id="ARBA00023010"/>
    </source>
</evidence>
<dbReference type="PROSITE" id="PS01312">
    <property type="entry name" value="SECA"/>
    <property type="match status" value="1"/>
</dbReference>
<dbReference type="Pfam" id="PF02810">
    <property type="entry name" value="SEC-C"/>
    <property type="match status" value="1"/>
</dbReference>
<keyword evidence="22" id="KW-1185">Reference proteome</keyword>
<dbReference type="GO" id="GO:0017038">
    <property type="term" value="P:protein import"/>
    <property type="evidence" value="ECO:0007669"/>
    <property type="project" value="InterPro"/>
</dbReference>
<dbReference type="SMART" id="SM00957">
    <property type="entry name" value="SecA_DEAD"/>
    <property type="match status" value="1"/>
</dbReference>
<dbReference type="RefSeq" id="WP_204908746.1">
    <property type="nucleotide sequence ID" value="NZ_JACJLV010000015.1"/>
</dbReference>
<dbReference type="NCBIfam" id="TIGR00963">
    <property type="entry name" value="secA"/>
    <property type="match status" value="1"/>
</dbReference>
<dbReference type="Gene3D" id="1.10.3060.10">
    <property type="entry name" value="Helical scaffold and wing domains of SecA"/>
    <property type="match status" value="1"/>
</dbReference>
<evidence type="ECO:0000259" key="19">
    <source>
        <dbReference type="PROSITE" id="PS51194"/>
    </source>
</evidence>
<keyword evidence="4 15" id="KW-0813">Transport</keyword>
<proteinExistence type="inferred from homology"/>
<accession>A0A938X2I3</accession>
<reference evidence="21" key="2">
    <citation type="journal article" date="2021" name="Sci. Rep.">
        <title>The distribution of antibiotic resistance genes in chicken gut microbiota commensals.</title>
        <authorList>
            <person name="Juricova H."/>
            <person name="Matiasovicova J."/>
            <person name="Kubasova T."/>
            <person name="Cejkova D."/>
            <person name="Rychlik I."/>
        </authorList>
    </citation>
    <scope>NUCLEOTIDE SEQUENCE</scope>
    <source>
        <strain evidence="21">An420c</strain>
    </source>
</reference>
<feature type="binding site" evidence="15">
    <location>
        <position position="512"/>
    </location>
    <ligand>
        <name>ATP</name>
        <dbReference type="ChEBI" id="CHEBI:30616"/>
    </ligand>
</feature>
<keyword evidence="13 15" id="KW-0811">Translocation</keyword>
<feature type="binding site" evidence="15">
    <location>
        <position position="85"/>
    </location>
    <ligand>
        <name>ATP</name>
        <dbReference type="ChEBI" id="CHEBI:30616"/>
    </ligand>
</feature>
<dbReference type="InterPro" id="IPR011115">
    <property type="entry name" value="SecA_DEAD"/>
</dbReference>
<keyword evidence="12 15" id="KW-1278">Translocase</keyword>
<dbReference type="InterPro" id="IPR014001">
    <property type="entry name" value="Helicase_ATP-bd"/>
</dbReference>
<dbReference type="SUPFAM" id="SSF81767">
    <property type="entry name" value="Pre-protein crosslinking domain of SecA"/>
    <property type="match status" value="1"/>
</dbReference>
<dbReference type="PROSITE" id="PS51194">
    <property type="entry name" value="HELICASE_CTER"/>
    <property type="match status" value="1"/>
</dbReference>
<dbReference type="GO" id="GO:0008564">
    <property type="term" value="F:protein-exporting ATPase activity"/>
    <property type="evidence" value="ECO:0007669"/>
    <property type="project" value="UniProtKB-EC"/>
</dbReference>
<evidence type="ECO:0000259" key="18">
    <source>
        <dbReference type="PROSITE" id="PS51192"/>
    </source>
</evidence>
<dbReference type="Gene3D" id="3.90.1440.10">
    <property type="entry name" value="SecA, preprotein cross-linking domain"/>
    <property type="match status" value="1"/>
</dbReference>
<keyword evidence="10 15" id="KW-0067">ATP-binding</keyword>
<dbReference type="PROSITE" id="PS51192">
    <property type="entry name" value="HELICASE_ATP_BIND_1"/>
    <property type="match status" value="1"/>
</dbReference>
<dbReference type="InterPro" id="IPR011116">
    <property type="entry name" value="SecA_Wing/Scaffold"/>
</dbReference>
<comment type="subcellular location">
    <subcellularLocation>
        <location evidence="15">Cell membrane</location>
        <topology evidence="15">Peripheral membrane protein</topology>
        <orientation evidence="15">Cytoplasmic side</orientation>
    </subcellularLocation>
    <subcellularLocation>
        <location evidence="15">Cytoplasm</location>
    </subcellularLocation>
    <subcellularLocation>
        <location evidence="2">Membrane</location>
        <topology evidence="2">Peripheral membrane protein</topology>
    </subcellularLocation>
    <text evidence="15">Distribution is 50-50.</text>
</comment>
<evidence type="ECO:0000256" key="2">
    <source>
        <dbReference type="ARBA" id="ARBA00004170"/>
    </source>
</evidence>
<evidence type="ECO:0000313" key="22">
    <source>
        <dbReference type="Proteomes" id="UP000713880"/>
    </source>
</evidence>
<dbReference type="Pfam" id="PF07517">
    <property type="entry name" value="SecA_DEAD"/>
    <property type="match status" value="1"/>
</dbReference>
<feature type="domain" description="SecA family profile" evidence="20">
    <location>
        <begin position="1"/>
        <end position="590"/>
    </location>
</feature>
<feature type="region of interest" description="Disordered" evidence="17">
    <location>
        <begin position="809"/>
        <end position="855"/>
    </location>
</feature>
<keyword evidence="9" id="KW-0862">Zinc</keyword>